<dbReference type="EMBL" id="JAGMVJ010000006">
    <property type="protein sequence ID" value="KAH7089592.1"/>
    <property type="molecule type" value="Genomic_DNA"/>
</dbReference>
<feature type="region of interest" description="Disordered" evidence="1">
    <location>
        <begin position="391"/>
        <end position="412"/>
    </location>
</feature>
<dbReference type="Proteomes" id="UP000813461">
    <property type="component" value="Unassembled WGS sequence"/>
</dbReference>
<keyword evidence="2" id="KW-0472">Membrane</keyword>
<dbReference type="OrthoDB" id="10421199at2759"/>
<evidence type="ECO:0000313" key="3">
    <source>
        <dbReference type="EMBL" id="KAH7089592.1"/>
    </source>
</evidence>
<gene>
    <name evidence="3" type="ORF">FB567DRAFT_578181</name>
</gene>
<keyword evidence="2" id="KW-0812">Transmembrane</keyword>
<protein>
    <submittedName>
        <fullName evidence="3">Uncharacterized protein</fullName>
    </submittedName>
</protein>
<evidence type="ECO:0000256" key="1">
    <source>
        <dbReference type="SAM" id="MobiDB-lite"/>
    </source>
</evidence>
<feature type="compositionally biased region" description="Basic and acidic residues" evidence="1">
    <location>
        <begin position="392"/>
        <end position="405"/>
    </location>
</feature>
<organism evidence="3 4">
    <name type="scientific">Paraphoma chrysanthemicola</name>
    <dbReference type="NCBI Taxonomy" id="798071"/>
    <lineage>
        <taxon>Eukaryota</taxon>
        <taxon>Fungi</taxon>
        <taxon>Dikarya</taxon>
        <taxon>Ascomycota</taxon>
        <taxon>Pezizomycotina</taxon>
        <taxon>Dothideomycetes</taxon>
        <taxon>Pleosporomycetidae</taxon>
        <taxon>Pleosporales</taxon>
        <taxon>Pleosporineae</taxon>
        <taxon>Phaeosphaeriaceae</taxon>
        <taxon>Paraphoma</taxon>
    </lineage>
</organism>
<name>A0A8K0R9P8_9PLEO</name>
<reference evidence="3" key="1">
    <citation type="journal article" date="2021" name="Nat. Commun.">
        <title>Genetic determinants of endophytism in the Arabidopsis root mycobiome.</title>
        <authorList>
            <person name="Mesny F."/>
            <person name="Miyauchi S."/>
            <person name="Thiergart T."/>
            <person name="Pickel B."/>
            <person name="Atanasova L."/>
            <person name="Karlsson M."/>
            <person name="Huettel B."/>
            <person name="Barry K.W."/>
            <person name="Haridas S."/>
            <person name="Chen C."/>
            <person name="Bauer D."/>
            <person name="Andreopoulos W."/>
            <person name="Pangilinan J."/>
            <person name="LaButti K."/>
            <person name="Riley R."/>
            <person name="Lipzen A."/>
            <person name="Clum A."/>
            <person name="Drula E."/>
            <person name="Henrissat B."/>
            <person name="Kohler A."/>
            <person name="Grigoriev I.V."/>
            <person name="Martin F.M."/>
            <person name="Hacquard S."/>
        </authorList>
    </citation>
    <scope>NUCLEOTIDE SEQUENCE</scope>
    <source>
        <strain evidence="3">MPI-SDFR-AT-0120</strain>
    </source>
</reference>
<dbReference type="AlphaFoldDB" id="A0A8K0R9P8"/>
<keyword evidence="4" id="KW-1185">Reference proteome</keyword>
<proteinExistence type="predicted"/>
<evidence type="ECO:0000313" key="4">
    <source>
        <dbReference type="Proteomes" id="UP000813461"/>
    </source>
</evidence>
<keyword evidence="2" id="KW-1133">Transmembrane helix</keyword>
<comment type="caution">
    <text evidence="3">The sequence shown here is derived from an EMBL/GenBank/DDBJ whole genome shotgun (WGS) entry which is preliminary data.</text>
</comment>
<sequence length="412" mass="47077">MDIVQHLVNNDLFWSLGLGSALAWPSLTKHILPVVHPVRPATNEANSQLNSPDGIGAFFGRSYSTITVSMTETITDAKKTSTKWTTTTKEKTAWRTKTTTETTEKLMTSTVLKLTTMTETSVATDYITSTEWSRTLTLTTPHITTSWLPSATVTEVEWKEIRVTDYITPRPAVETVFSDWGRPKSTFSFDLVRGTLMVALLIYSAIFSFLMIYLRSRFKKLYSGKRYQRREELMKKYKNEKILAEKALQDEKEAREKDKKDYIAVRADHAIIIEEKDLALQRIRDHIVAMEEYPPDKLLTENLEHDELFKEIAKDMLKHQGRKREELIHQGKLEGIGMMNTLNYSGSYETLLARFKELRKELNGSDGSYVNELLQEMSTLKAHVEVLSTRNKQLEGRGTDDDARGETTATAS</sequence>
<evidence type="ECO:0000256" key="2">
    <source>
        <dbReference type="SAM" id="Phobius"/>
    </source>
</evidence>
<accession>A0A8K0R9P8</accession>
<feature type="transmembrane region" description="Helical" evidence="2">
    <location>
        <begin position="191"/>
        <end position="214"/>
    </location>
</feature>